<keyword evidence="5" id="KW-0175">Coiled coil</keyword>
<dbReference type="OrthoDB" id="1711136at2759"/>
<dbReference type="PANTHER" id="PTHR12183:SF32">
    <property type="entry name" value="MITOCHONDRIAL E3 UBIQUITIN PROTEIN LIGASE 1"/>
    <property type="match status" value="1"/>
</dbReference>
<dbReference type="EMBL" id="CAMXCT010002113">
    <property type="protein sequence ID" value="CAI3995762.1"/>
    <property type="molecule type" value="Genomic_DNA"/>
</dbReference>
<name>A0A9P1CNT7_9DINO</name>
<dbReference type="GO" id="GO:0004842">
    <property type="term" value="F:ubiquitin-protein transferase activity"/>
    <property type="evidence" value="ECO:0007669"/>
    <property type="project" value="TreeGrafter"/>
</dbReference>
<organism evidence="8">
    <name type="scientific">Cladocopium goreaui</name>
    <dbReference type="NCBI Taxonomy" id="2562237"/>
    <lineage>
        <taxon>Eukaryota</taxon>
        <taxon>Sar</taxon>
        <taxon>Alveolata</taxon>
        <taxon>Dinophyceae</taxon>
        <taxon>Suessiales</taxon>
        <taxon>Symbiodiniaceae</taxon>
        <taxon>Cladocopium</taxon>
    </lineage>
</organism>
<evidence type="ECO:0000256" key="1">
    <source>
        <dbReference type="ARBA" id="ARBA00022723"/>
    </source>
</evidence>
<dbReference type="InterPro" id="IPR001841">
    <property type="entry name" value="Znf_RING"/>
</dbReference>
<dbReference type="PANTHER" id="PTHR12183">
    <property type="entry name" value="MITOCHONDRIAL UBIQUITIN LIGASE ACTIVATOR OF NFKB 1"/>
    <property type="match status" value="1"/>
</dbReference>
<evidence type="ECO:0000256" key="2">
    <source>
        <dbReference type="ARBA" id="ARBA00022771"/>
    </source>
</evidence>
<dbReference type="EMBL" id="CAMXCT020002113">
    <property type="protein sequence ID" value="CAL1149137.1"/>
    <property type="molecule type" value="Genomic_DNA"/>
</dbReference>
<dbReference type="InterPro" id="IPR013083">
    <property type="entry name" value="Znf_RING/FYVE/PHD"/>
</dbReference>
<dbReference type="SUPFAM" id="SSF57850">
    <property type="entry name" value="RING/U-box"/>
    <property type="match status" value="1"/>
</dbReference>
<protein>
    <submittedName>
        <fullName evidence="9">RING finger protein B</fullName>
    </submittedName>
</protein>
<evidence type="ECO:0000313" key="8">
    <source>
        <dbReference type="EMBL" id="CAI3995762.1"/>
    </source>
</evidence>
<dbReference type="GO" id="GO:0008270">
    <property type="term" value="F:zinc ion binding"/>
    <property type="evidence" value="ECO:0007669"/>
    <property type="project" value="UniProtKB-KW"/>
</dbReference>
<dbReference type="Proteomes" id="UP001152797">
    <property type="component" value="Unassembled WGS sequence"/>
</dbReference>
<evidence type="ECO:0000313" key="10">
    <source>
        <dbReference type="Proteomes" id="UP001152797"/>
    </source>
</evidence>
<evidence type="ECO:0000256" key="4">
    <source>
        <dbReference type="PROSITE-ProRule" id="PRU00175"/>
    </source>
</evidence>
<reference evidence="9 10" key="2">
    <citation type="submission" date="2024-05" db="EMBL/GenBank/DDBJ databases">
        <authorList>
            <person name="Chen Y."/>
            <person name="Shah S."/>
            <person name="Dougan E. K."/>
            <person name="Thang M."/>
            <person name="Chan C."/>
        </authorList>
    </citation>
    <scope>NUCLEOTIDE SEQUENCE [LARGE SCALE GENOMIC DNA]</scope>
</reference>
<keyword evidence="3" id="KW-0862">Zinc</keyword>
<comment type="caution">
    <text evidence="8">The sequence shown here is derived from an EMBL/GenBank/DDBJ whole genome shotgun (WGS) entry which is preliminary data.</text>
</comment>
<dbReference type="PROSITE" id="PS50089">
    <property type="entry name" value="ZF_RING_2"/>
    <property type="match status" value="1"/>
</dbReference>
<accession>A0A9P1CNT7</accession>
<keyword evidence="1" id="KW-0479">Metal-binding</keyword>
<dbReference type="Gene3D" id="3.30.40.10">
    <property type="entry name" value="Zinc/RING finger domain, C3HC4 (zinc finger)"/>
    <property type="match status" value="1"/>
</dbReference>
<dbReference type="Pfam" id="PF13920">
    <property type="entry name" value="zf-C3HC4_3"/>
    <property type="match status" value="1"/>
</dbReference>
<evidence type="ECO:0000256" key="5">
    <source>
        <dbReference type="SAM" id="Coils"/>
    </source>
</evidence>
<proteinExistence type="predicted"/>
<keyword evidence="10" id="KW-1185">Reference proteome</keyword>
<feature type="coiled-coil region" evidence="5">
    <location>
        <begin position="63"/>
        <end position="174"/>
    </location>
</feature>
<gene>
    <name evidence="8" type="ORF">C1SCF055_LOCUS22289</name>
</gene>
<feature type="domain" description="RING-type" evidence="7">
    <location>
        <begin position="241"/>
        <end position="278"/>
    </location>
</feature>
<evidence type="ECO:0000256" key="3">
    <source>
        <dbReference type="ARBA" id="ARBA00022833"/>
    </source>
</evidence>
<dbReference type="EMBL" id="CAMXCT030002113">
    <property type="protein sequence ID" value="CAL4783074.1"/>
    <property type="molecule type" value="Genomic_DNA"/>
</dbReference>
<reference evidence="8" key="1">
    <citation type="submission" date="2022-10" db="EMBL/GenBank/DDBJ databases">
        <authorList>
            <person name="Chen Y."/>
            <person name="Dougan E. K."/>
            <person name="Chan C."/>
            <person name="Rhodes N."/>
            <person name="Thang M."/>
        </authorList>
    </citation>
    <scope>NUCLEOTIDE SEQUENCE</scope>
</reference>
<evidence type="ECO:0000256" key="6">
    <source>
        <dbReference type="SAM" id="MobiDB-lite"/>
    </source>
</evidence>
<evidence type="ECO:0000313" key="9">
    <source>
        <dbReference type="EMBL" id="CAL4783074.1"/>
    </source>
</evidence>
<evidence type="ECO:0000259" key="7">
    <source>
        <dbReference type="PROSITE" id="PS50089"/>
    </source>
</evidence>
<keyword evidence="2 4" id="KW-0863">Zinc-finger</keyword>
<feature type="region of interest" description="Disordered" evidence="6">
    <location>
        <begin position="1"/>
        <end position="46"/>
    </location>
</feature>
<dbReference type="AlphaFoldDB" id="A0A9P1CNT7"/>
<dbReference type="InterPro" id="IPR051652">
    <property type="entry name" value="MDM2_MDM4_MUL1"/>
</dbReference>
<dbReference type="GO" id="GO:0016567">
    <property type="term" value="P:protein ubiquitination"/>
    <property type="evidence" value="ECO:0007669"/>
    <property type="project" value="TreeGrafter"/>
</dbReference>
<sequence length="290" mass="32984">MEGESEDEDLRDRASSAEPSGVHTPQAPGSPAGTVQASPHGVFLSQPASIDEPLLLLDEETVQAQHEAERVALNEELAEARRRGKADRAAAEALAVSVEELKREHEEVHLERRRLEKENEVLRLQLQDHHGIMAAEWGQTLQFQERLRQEEAEVEKLSAEVLQHQSRIQQQEEELCSLRKDAKWWRLLGRQSKGLEDVTCEEMDHILEVAVPGIAGLQAESRARARRNRSQLRDELEQQLCAVCRDAKKVVLFLPCQHLCVCEGCRGKLRPYRCPMCQEPIQSHISRVHF</sequence>